<comment type="caution">
    <text evidence="2">The sequence shown here is derived from an EMBL/GenBank/DDBJ whole genome shotgun (WGS) entry which is preliminary data.</text>
</comment>
<evidence type="ECO:0000256" key="1">
    <source>
        <dbReference type="SAM" id="SignalP"/>
    </source>
</evidence>
<accession>A0AAV2Z6Y3</accession>
<gene>
    <name evidence="2" type="ORF">N0F65_002332</name>
</gene>
<reference evidence="2" key="2">
    <citation type="journal article" date="2023" name="Microbiol Resour">
        <title>Decontamination and Annotation of the Draft Genome Sequence of the Oomycete Lagenidium giganteum ARSEF 373.</title>
        <authorList>
            <person name="Morgan W.R."/>
            <person name="Tartar A."/>
        </authorList>
    </citation>
    <scope>NUCLEOTIDE SEQUENCE</scope>
    <source>
        <strain evidence="2">ARSEF 373</strain>
    </source>
</reference>
<protein>
    <recommendedName>
        <fullName evidence="4">Secreted peptide</fullName>
    </recommendedName>
</protein>
<evidence type="ECO:0000313" key="3">
    <source>
        <dbReference type="Proteomes" id="UP001146120"/>
    </source>
</evidence>
<dbReference type="EMBL" id="DAKRPA010000052">
    <property type="protein sequence ID" value="DBA01197.1"/>
    <property type="molecule type" value="Genomic_DNA"/>
</dbReference>
<reference evidence="2" key="1">
    <citation type="submission" date="2022-11" db="EMBL/GenBank/DDBJ databases">
        <authorList>
            <person name="Morgan W.R."/>
            <person name="Tartar A."/>
        </authorList>
    </citation>
    <scope>NUCLEOTIDE SEQUENCE</scope>
    <source>
        <strain evidence="2">ARSEF 373</strain>
    </source>
</reference>
<feature type="chain" id="PRO_5043875728" description="Secreted peptide" evidence="1">
    <location>
        <begin position="18"/>
        <end position="115"/>
    </location>
</feature>
<proteinExistence type="predicted"/>
<evidence type="ECO:0000313" key="2">
    <source>
        <dbReference type="EMBL" id="DBA01197.1"/>
    </source>
</evidence>
<dbReference type="AlphaFoldDB" id="A0AAV2Z6Y3"/>
<dbReference type="Proteomes" id="UP001146120">
    <property type="component" value="Unassembled WGS sequence"/>
</dbReference>
<feature type="signal peptide" evidence="1">
    <location>
        <begin position="1"/>
        <end position="17"/>
    </location>
</feature>
<name>A0AAV2Z6Y3_9STRA</name>
<sequence>MCFVLLCLPGFSVNVSALWLSLTRTGTSNCHNNSLHSLRSQITSRTPSFMARYSASIVLCAFCSCLREPLRHQAAIHGRCITAYTLSILLVCVIGICHHFHTAGSRVAISITRPL</sequence>
<organism evidence="2 3">
    <name type="scientific">Lagenidium giganteum</name>
    <dbReference type="NCBI Taxonomy" id="4803"/>
    <lineage>
        <taxon>Eukaryota</taxon>
        <taxon>Sar</taxon>
        <taxon>Stramenopiles</taxon>
        <taxon>Oomycota</taxon>
        <taxon>Peronosporomycetes</taxon>
        <taxon>Pythiales</taxon>
        <taxon>Pythiaceae</taxon>
    </lineage>
</organism>
<keyword evidence="1" id="KW-0732">Signal</keyword>
<keyword evidence="3" id="KW-1185">Reference proteome</keyword>
<evidence type="ECO:0008006" key="4">
    <source>
        <dbReference type="Google" id="ProtNLM"/>
    </source>
</evidence>